<dbReference type="InParanoid" id="A0A165RXA2"/>
<evidence type="ECO:0000313" key="3">
    <source>
        <dbReference type="Proteomes" id="UP000076761"/>
    </source>
</evidence>
<accession>A0A165RXA2</accession>
<feature type="transmembrane region" description="Helical" evidence="1">
    <location>
        <begin position="53"/>
        <end position="71"/>
    </location>
</feature>
<dbReference type="AlphaFoldDB" id="A0A165RXA2"/>
<organism evidence="2 3">
    <name type="scientific">Neolentinus lepideus HHB14362 ss-1</name>
    <dbReference type="NCBI Taxonomy" id="1314782"/>
    <lineage>
        <taxon>Eukaryota</taxon>
        <taxon>Fungi</taxon>
        <taxon>Dikarya</taxon>
        <taxon>Basidiomycota</taxon>
        <taxon>Agaricomycotina</taxon>
        <taxon>Agaricomycetes</taxon>
        <taxon>Gloeophyllales</taxon>
        <taxon>Gloeophyllaceae</taxon>
        <taxon>Neolentinus</taxon>
    </lineage>
</organism>
<name>A0A165RXA2_9AGAM</name>
<proteinExistence type="predicted"/>
<gene>
    <name evidence="2" type="ORF">NEOLEDRAFT_1135224</name>
</gene>
<keyword evidence="1" id="KW-0472">Membrane</keyword>
<reference evidence="2 3" key="1">
    <citation type="journal article" date="2016" name="Mol. Biol. Evol.">
        <title>Comparative Genomics of Early-Diverging Mushroom-Forming Fungi Provides Insights into the Origins of Lignocellulose Decay Capabilities.</title>
        <authorList>
            <person name="Nagy L.G."/>
            <person name="Riley R."/>
            <person name="Tritt A."/>
            <person name="Adam C."/>
            <person name="Daum C."/>
            <person name="Floudas D."/>
            <person name="Sun H."/>
            <person name="Yadav J.S."/>
            <person name="Pangilinan J."/>
            <person name="Larsson K.H."/>
            <person name="Matsuura K."/>
            <person name="Barry K."/>
            <person name="Labutti K."/>
            <person name="Kuo R."/>
            <person name="Ohm R.A."/>
            <person name="Bhattacharya S.S."/>
            <person name="Shirouzu T."/>
            <person name="Yoshinaga Y."/>
            <person name="Martin F.M."/>
            <person name="Grigoriev I.V."/>
            <person name="Hibbett D.S."/>
        </authorList>
    </citation>
    <scope>NUCLEOTIDE SEQUENCE [LARGE SCALE GENOMIC DNA]</scope>
    <source>
        <strain evidence="2 3">HHB14362 ss-1</strain>
    </source>
</reference>
<protein>
    <submittedName>
        <fullName evidence="2">Uncharacterized protein</fullName>
    </submittedName>
</protein>
<keyword evidence="3" id="KW-1185">Reference proteome</keyword>
<sequence>MSRKHTINQRYPKMVWASASMLLRRMMDLKELGRCTYLVTPRLENDRIGTARYLKLMIAFTAAGITSFYAGTHP</sequence>
<keyword evidence="1" id="KW-1133">Transmembrane helix</keyword>
<dbReference type="Proteomes" id="UP000076761">
    <property type="component" value="Unassembled WGS sequence"/>
</dbReference>
<keyword evidence="1" id="KW-0812">Transmembrane</keyword>
<dbReference type="EMBL" id="KV425578">
    <property type="protein sequence ID" value="KZT24389.1"/>
    <property type="molecule type" value="Genomic_DNA"/>
</dbReference>
<evidence type="ECO:0000313" key="2">
    <source>
        <dbReference type="EMBL" id="KZT24389.1"/>
    </source>
</evidence>
<evidence type="ECO:0000256" key="1">
    <source>
        <dbReference type="SAM" id="Phobius"/>
    </source>
</evidence>